<gene>
    <name evidence="15" type="ORF">KUTeg_004188</name>
</gene>
<sequence>MATFLDVDLVKYLCSCGKKRPVCRLYLCRHCLKLRCGDCVLHEVRKLVDTPYCPNCLENMPSAEAKLKKNRCSNCFDCPSCSHTLATRATSQMVSNPEDPNKSTPKKMYYMACGFCRWTTRDVNIADKSVGKFYVSSNSSGGWEDLENPDAKRIFSLLEQYQQIAQKEKAEKERKKYVRRRSYMTYAASIDKYGLTSVAAKRKSLSTNVSNISLKENEEAVITQLKPAEPTGEFEPLPEDVFTQPLLLDKISTISQRHATPEFQPSETTSMYPVHKHLLIRRSLRCKECEHNLCKPEFNPISIKFKIQLVALLHIPEIRIFAPTDLVFKKETKVILTVCNPAAYNTTIELKKMDPESDDFSNSKAELPKKEIILSRRDDAAIYDDGSQGQEAFKDDHNIVPFRKANKIGVIVKVTPQVQKENVKISFILRHDHRNTTISLPSENQEPQIVWLEHKVFIDLGPVKQK</sequence>
<comment type="similarity">
    <text evidence="12">Belongs to the dynactin subunit 4 family.</text>
</comment>
<evidence type="ECO:0000256" key="2">
    <source>
        <dbReference type="ARBA" id="ARBA00004529"/>
    </source>
</evidence>
<evidence type="ECO:0000256" key="1">
    <source>
        <dbReference type="ARBA" id="ARBA00004300"/>
    </source>
</evidence>
<evidence type="ECO:0000256" key="8">
    <source>
        <dbReference type="ARBA" id="ARBA00022843"/>
    </source>
</evidence>
<evidence type="ECO:0000256" key="14">
    <source>
        <dbReference type="ARBA" id="ARBA00093507"/>
    </source>
</evidence>
<keyword evidence="8" id="KW-0832">Ubl conjugation</keyword>
<accession>A0ABQ9FR17</accession>
<proteinExistence type="inferred from homology"/>
<comment type="subcellular location">
    <subcellularLocation>
        <location evidence="3">Cytoplasm</location>
        <location evidence="3">Cell cortex</location>
    </subcellularLocation>
    <subcellularLocation>
        <location evidence="1">Cytoplasm</location>
        <location evidence="1">Cytoskeleton</location>
        <location evidence="1">Microtubule organizing center</location>
        <location evidence="1">Centrosome</location>
    </subcellularLocation>
    <subcellularLocation>
        <location evidence="2">Cytoplasm</location>
        <location evidence="2">Cytoskeleton</location>
        <location evidence="2">Stress fiber</location>
    </subcellularLocation>
    <subcellularLocation>
        <location evidence="4">Cytoplasm</location>
        <location evidence="4">Myofibril</location>
    </subcellularLocation>
</comment>
<keyword evidence="5" id="KW-0963">Cytoplasm</keyword>
<evidence type="ECO:0000256" key="7">
    <source>
        <dbReference type="ARBA" id="ARBA00022553"/>
    </source>
</evidence>
<dbReference type="Pfam" id="PF05502">
    <property type="entry name" value="Dynactin_p62"/>
    <property type="match status" value="2"/>
</dbReference>
<keyword evidence="11" id="KW-0206">Cytoskeleton</keyword>
<dbReference type="Proteomes" id="UP001217089">
    <property type="component" value="Unassembled WGS sequence"/>
</dbReference>
<dbReference type="EMBL" id="JARBDR010000214">
    <property type="protein sequence ID" value="KAJ8319097.1"/>
    <property type="molecule type" value="Genomic_DNA"/>
</dbReference>
<evidence type="ECO:0000256" key="3">
    <source>
        <dbReference type="ARBA" id="ARBA00004544"/>
    </source>
</evidence>
<keyword evidence="10" id="KW-0175">Coiled coil</keyword>
<keyword evidence="6" id="KW-1017">Isopeptide bond</keyword>
<keyword evidence="16" id="KW-1185">Reference proteome</keyword>
<name>A0ABQ9FR17_TEGGR</name>
<evidence type="ECO:0000256" key="13">
    <source>
        <dbReference type="ARBA" id="ARBA00034864"/>
    </source>
</evidence>
<evidence type="ECO:0000256" key="10">
    <source>
        <dbReference type="ARBA" id="ARBA00023054"/>
    </source>
</evidence>
<keyword evidence="7" id="KW-0597">Phosphoprotein</keyword>
<comment type="caution">
    <text evidence="15">The sequence shown here is derived from an EMBL/GenBank/DDBJ whole genome shotgun (WGS) entry which is preliminary data.</text>
</comment>
<evidence type="ECO:0000256" key="12">
    <source>
        <dbReference type="ARBA" id="ARBA00034776"/>
    </source>
</evidence>
<dbReference type="PANTHER" id="PTHR13034:SF2">
    <property type="entry name" value="DYNACTIN SUBUNIT 4"/>
    <property type="match status" value="1"/>
</dbReference>
<evidence type="ECO:0000256" key="9">
    <source>
        <dbReference type="ARBA" id="ARBA00022990"/>
    </source>
</evidence>
<protein>
    <recommendedName>
        <fullName evidence="13">Dynactin subunit 4</fullName>
    </recommendedName>
</protein>
<evidence type="ECO:0000256" key="11">
    <source>
        <dbReference type="ARBA" id="ARBA00023212"/>
    </source>
</evidence>
<keyword evidence="9" id="KW-0007">Acetylation</keyword>
<evidence type="ECO:0000256" key="6">
    <source>
        <dbReference type="ARBA" id="ARBA00022499"/>
    </source>
</evidence>
<evidence type="ECO:0000313" key="15">
    <source>
        <dbReference type="EMBL" id="KAJ8319097.1"/>
    </source>
</evidence>
<reference evidence="15 16" key="1">
    <citation type="submission" date="2022-12" db="EMBL/GenBank/DDBJ databases">
        <title>Chromosome-level genome of Tegillarca granosa.</title>
        <authorList>
            <person name="Kim J."/>
        </authorList>
    </citation>
    <scope>NUCLEOTIDE SEQUENCE [LARGE SCALE GENOMIC DNA]</scope>
    <source>
        <strain evidence="15">Teg-2019</strain>
        <tissue evidence="15">Adductor muscle</tissue>
    </source>
</reference>
<organism evidence="15 16">
    <name type="scientific">Tegillarca granosa</name>
    <name type="common">Malaysian cockle</name>
    <name type="synonym">Anadara granosa</name>
    <dbReference type="NCBI Taxonomy" id="220873"/>
    <lineage>
        <taxon>Eukaryota</taxon>
        <taxon>Metazoa</taxon>
        <taxon>Spiralia</taxon>
        <taxon>Lophotrochozoa</taxon>
        <taxon>Mollusca</taxon>
        <taxon>Bivalvia</taxon>
        <taxon>Autobranchia</taxon>
        <taxon>Pteriomorphia</taxon>
        <taxon>Arcoida</taxon>
        <taxon>Arcoidea</taxon>
        <taxon>Arcidae</taxon>
        <taxon>Tegillarca</taxon>
    </lineage>
</organism>
<evidence type="ECO:0000313" key="16">
    <source>
        <dbReference type="Proteomes" id="UP001217089"/>
    </source>
</evidence>
<dbReference type="InterPro" id="IPR008603">
    <property type="entry name" value="DCTN4"/>
</dbReference>
<dbReference type="PANTHER" id="PTHR13034">
    <property type="entry name" value="DYNACTIN P62 SUBUNIT"/>
    <property type="match status" value="1"/>
</dbReference>
<evidence type="ECO:0000256" key="4">
    <source>
        <dbReference type="ARBA" id="ARBA00004657"/>
    </source>
</evidence>
<comment type="subunit">
    <text evidence="14">Subunit of dynactin, a multiprotein complex part of a tripartite complex with dynein and a adapter, such as BICDL1, BICD2 or HOOK3. The dynactin complex is built around ACTR1A/ACTB filament and consists of an actin-related filament composed of a shoulder domain, a pointed end and a barbed end. Its length is defined by its flexible shoulder domain. The soulder is composed of 2 DCTN1 subunits, 4 DCTN2 and 2 DCTN3. The 4 DCNT2 (via N-terminus) bind the ACTR1A filament and act as molecular rulers to determine the length. The pointed end is important for binding dynein-dynactin cargo adapters. Consists of 4 subunits: ACTR10, DCNT4, DCTN5 and DCTN6. The barbed end is composed of a CAPZA1:CAPZB heterodimers, which binds ACTR1A/ACTB filament and dynactin and stabilizes dynactin. Interacts with ATP7B, but not ATP7A, in a copper-dependent manner. Interacts with ANK2; this interaction is required for localization at costameres. Interacts with N4BP2L1.</text>
</comment>
<evidence type="ECO:0000256" key="5">
    <source>
        <dbReference type="ARBA" id="ARBA00022490"/>
    </source>
</evidence>